<comment type="similarity">
    <text evidence="1">Belongs to the LysR transcriptional regulatory family.</text>
</comment>
<dbReference type="EMBL" id="FORP01000029">
    <property type="protein sequence ID" value="SFK69154.1"/>
    <property type="molecule type" value="Genomic_DNA"/>
</dbReference>
<dbReference type="GO" id="GO:0032993">
    <property type="term" value="C:protein-DNA complex"/>
    <property type="evidence" value="ECO:0007669"/>
    <property type="project" value="TreeGrafter"/>
</dbReference>
<dbReference type="PANTHER" id="PTHR30346">
    <property type="entry name" value="TRANSCRIPTIONAL DUAL REGULATOR HCAR-RELATED"/>
    <property type="match status" value="1"/>
</dbReference>
<organism evidence="6 7">
    <name type="scientific">Amycolatopsis sacchari</name>
    <dbReference type="NCBI Taxonomy" id="115433"/>
    <lineage>
        <taxon>Bacteria</taxon>
        <taxon>Bacillati</taxon>
        <taxon>Actinomycetota</taxon>
        <taxon>Actinomycetes</taxon>
        <taxon>Pseudonocardiales</taxon>
        <taxon>Pseudonocardiaceae</taxon>
        <taxon>Amycolatopsis</taxon>
    </lineage>
</organism>
<sequence length="304" mass="33148">MELQELRIFLVLAEERHFGRTASRLLLSQSRVSQAIRSLERKLDGRLFERTSRSVHLTAFGEVVRDDVGQAYAALVEALQRSKHRASSVVGTVQLGIYNNSLNAGPQMTAVVRAFTAAHPSCAVHFVDVGSVPDPLALLRSGQVDLYTARLPLDQPDLTIGPVLVRQRRVLLVAATDPLAGRESIDYDEIGERPVGTLGPTQPPEFAEAFIPSVTGTGRRVQRTVGNLGTAVEINMQVALGQLVHPTVEGWTEHHYHPDVVAVPIRDLPPSETALCWLTAVNNPRTSAFVEQAVAVLAQSDSHR</sequence>
<dbReference type="InterPro" id="IPR000847">
    <property type="entry name" value="LysR_HTH_N"/>
</dbReference>
<name>A0A1I4BJZ1_9PSEU</name>
<proteinExistence type="inferred from homology"/>
<dbReference type="InterPro" id="IPR036388">
    <property type="entry name" value="WH-like_DNA-bd_sf"/>
</dbReference>
<evidence type="ECO:0000256" key="4">
    <source>
        <dbReference type="ARBA" id="ARBA00023163"/>
    </source>
</evidence>
<evidence type="ECO:0000256" key="1">
    <source>
        <dbReference type="ARBA" id="ARBA00009437"/>
    </source>
</evidence>
<dbReference type="GO" id="GO:0003677">
    <property type="term" value="F:DNA binding"/>
    <property type="evidence" value="ECO:0007669"/>
    <property type="project" value="UniProtKB-KW"/>
</dbReference>
<evidence type="ECO:0000259" key="5">
    <source>
        <dbReference type="PROSITE" id="PS50931"/>
    </source>
</evidence>
<feature type="domain" description="HTH lysR-type" evidence="5">
    <location>
        <begin position="1"/>
        <end position="58"/>
    </location>
</feature>
<keyword evidence="3 6" id="KW-0238">DNA-binding</keyword>
<keyword evidence="7" id="KW-1185">Reference proteome</keyword>
<dbReference type="InterPro" id="IPR005119">
    <property type="entry name" value="LysR_subst-bd"/>
</dbReference>
<dbReference type="SUPFAM" id="SSF53850">
    <property type="entry name" value="Periplasmic binding protein-like II"/>
    <property type="match status" value="1"/>
</dbReference>
<keyword evidence="4" id="KW-0804">Transcription</keyword>
<dbReference type="Gene3D" id="3.40.190.10">
    <property type="entry name" value="Periplasmic binding protein-like II"/>
    <property type="match status" value="2"/>
</dbReference>
<dbReference type="GO" id="GO:0003700">
    <property type="term" value="F:DNA-binding transcription factor activity"/>
    <property type="evidence" value="ECO:0007669"/>
    <property type="project" value="InterPro"/>
</dbReference>
<dbReference type="Pfam" id="PF00126">
    <property type="entry name" value="HTH_1"/>
    <property type="match status" value="1"/>
</dbReference>
<gene>
    <name evidence="6" type="ORF">SAMN05421835_1296</name>
</gene>
<evidence type="ECO:0000256" key="3">
    <source>
        <dbReference type="ARBA" id="ARBA00023125"/>
    </source>
</evidence>
<evidence type="ECO:0000313" key="7">
    <source>
        <dbReference type="Proteomes" id="UP000199025"/>
    </source>
</evidence>
<evidence type="ECO:0000256" key="2">
    <source>
        <dbReference type="ARBA" id="ARBA00023015"/>
    </source>
</evidence>
<dbReference type="Proteomes" id="UP000199025">
    <property type="component" value="Unassembled WGS sequence"/>
</dbReference>
<dbReference type="PANTHER" id="PTHR30346:SF0">
    <property type="entry name" value="HCA OPERON TRANSCRIPTIONAL ACTIVATOR HCAR"/>
    <property type="match status" value="1"/>
</dbReference>
<dbReference type="AlphaFoldDB" id="A0A1I4BJZ1"/>
<accession>A0A1I4BJZ1</accession>
<evidence type="ECO:0000313" key="6">
    <source>
        <dbReference type="EMBL" id="SFK69154.1"/>
    </source>
</evidence>
<dbReference type="STRING" id="115433.SAMN05421835_1296"/>
<dbReference type="FunFam" id="1.10.10.10:FF:000001">
    <property type="entry name" value="LysR family transcriptional regulator"/>
    <property type="match status" value="1"/>
</dbReference>
<dbReference type="SUPFAM" id="SSF46785">
    <property type="entry name" value="Winged helix' DNA-binding domain"/>
    <property type="match status" value="1"/>
</dbReference>
<dbReference type="InterPro" id="IPR036390">
    <property type="entry name" value="WH_DNA-bd_sf"/>
</dbReference>
<dbReference type="PRINTS" id="PR00039">
    <property type="entry name" value="HTHLYSR"/>
</dbReference>
<dbReference type="Pfam" id="PF03466">
    <property type="entry name" value="LysR_substrate"/>
    <property type="match status" value="1"/>
</dbReference>
<dbReference type="PROSITE" id="PS50931">
    <property type="entry name" value="HTH_LYSR"/>
    <property type="match status" value="1"/>
</dbReference>
<reference evidence="6 7" key="1">
    <citation type="submission" date="2016-10" db="EMBL/GenBank/DDBJ databases">
        <authorList>
            <person name="de Groot N.N."/>
        </authorList>
    </citation>
    <scope>NUCLEOTIDE SEQUENCE [LARGE SCALE GENOMIC DNA]</scope>
    <source>
        <strain evidence="6 7">DSM 44468</strain>
    </source>
</reference>
<dbReference type="Gene3D" id="1.10.10.10">
    <property type="entry name" value="Winged helix-like DNA-binding domain superfamily/Winged helix DNA-binding domain"/>
    <property type="match status" value="1"/>
</dbReference>
<keyword evidence="2" id="KW-0805">Transcription regulation</keyword>
<protein>
    <submittedName>
        <fullName evidence="6">DNA-binding transcriptional regulator, LysR family</fullName>
    </submittedName>
</protein>